<dbReference type="PANTHER" id="PTHR10545">
    <property type="entry name" value="DIAMINE N-ACETYLTRANSFERASE"/>
    <property type="match status" value="1"/>
</dbReference>
<dbReference type="InterPro" id="IPR000182">
    <property type="entry name" value="GNAT_dom"/>
</dbReference>
<dbReference type="PATRIC" id="fig|1349767.4.peg.2331"/>
<evidence type="ECO:0000313" key="6">
    <source>
        <dbReference type="Proteomes" id="UP000027604"/>
    </source>
</evidence>
<evidence type="ECO:0000256" key="2">
    <source>
        <dbReference type="ARBA" id="ARBA00022679"/>
    </source>
</evidence>
<reference evidence="5 6" key="1">
    <citation type="journal article" date="2015" name="Genome Announc.">
        <title>Genome Sequence of Mushroom Soft-Rot Pathogen Janthinobacterium agaricidamnosum.</title>
        <authorList>
            <person name="Graupner K."/>
            <person name="Lackner G."/>
            <person name="Hertweck C."/>
        </authorList>
    </citation>
    <scope>NUCLEOTIDE SEQUENCE [LARGE SCALE GENOMIC DNA]</scope>
    <source>
        <strain evidence="6">NBRC 102515 / DSM 9628</strain>
    </source>
</reference>
<dbReference type="PANTHER" id="PTHR10545:SF29">
    <property type="entry name" value="GH14572P-RELATED"/>
    <property type="match status" value="1"/>
</dbReference>
<dbReference type="CDD" id="cd04301">
    <property type="entry name" value="NAT_SF"/>
    <property type="match status" value="1"/>
</dbReference>
<name>W0V1X5_9BURK</name>
<dbReference type="Proteomes" id="UP000027604">
    <property type="component" value="Chromosome I"/>
</dbReference>
<dbReference type="RefSeq" id="WP_051780211.1">
    <property type="nucleotide sequence ID" value="NZ_BCTH01000049.1"/>
</dbReference>
<dbReference type="EMBL" id="HG322949">
    <property type="protein sequence ID" value="CDG81277.1"/>
    <property type="molecule type" value="Genomic_DNA"/>
</dbReference>
<evidence type="ECO:0000313" key="5">
    <source>
        <dbReference type="EMBL" id="CDG81277.1"/>
    </source>
</evidence>
<dbReference type="HOGENOM" id="CLU_013985_41_3_4"/>
<protein>
    <submittedName>
        <fullName evidence="5">Putative N-acetyltransferase</fullName>
    </submittedName>
</protein>
<dbReference type="GO" id="GO:0008080">
    <property type="term" value="F:N-acetyltransferase activity"/>
    <property type="evidence" value="ECO:0007669"/>
    <property type="project" value="UniProtKB-ARBA"/>
</dbReference>
<gene>
    <name evidence="5" type="ORF">GJA_618</name>
</gene>
<dbReference type="AlphaFoldDB" id="W0V1X5"/>
<organism evidence="5 6">
    <name type="scientific">Janthinobacterium agaricidamnosum NBRC 102515 = DSM 9628</name>
    <dbReference type="NCBI Taxonomy" id="1349767"/>
    <lineage>
        <taxon>Bacteria</taxon>
        <taxon>Pseudomonadati</taxon>
        <taxon>Pseudomonadota</taxon>
        <taxon>Betaproteobacteria</taxon>
        <taxon>Burkholderiales</taxon>
        <taxon>Oxalobacteraceae</taxon>
        <taxon>Janthinobacterium</taxon>
    </lineage>
</organism>
<dbReference type="Pfam" id="PF00583">
    <property type="entry name" value="Acetyltransf_1"/>
    <property type="match status" value="1"/>
</dbReference>
<accession>W0V1X5</accession>
<comment type="similarity">
    <text evidence="1">Belongs to the acetyltransferase family.</text>
</comment>
<dbReference type="eggNOG" id="COG0456">
    <property type="taxonomic scope" value="Bacteria"/>
</dbReference>
<dbReference type="PROSITE" id="PS51186">
    <property type="entry name" value="GNAT"/>
    <property type="match status" value="1"/>
</dbReference>
<keyword evidence="3" id="KW-0012">Acyltransferase</keyword>
<feature type="domain" description="N-acetyltransferase" evidence="4">
    <location>
        <begin position="3"/>
        <end position="158"/>
    </location>
</feature>
<dbReference type="STRING" id="1349767.GJA_618"/>
<dbReference type="OrthoDB" id="5295305at2"/>
<keyword evidence="6" id="KW-1185">Reference proteome</keyword>
<dbReference type="KEGG" id="jag:GJA_618"/>
<dbReference type="FunFam" id="3.40.630.30:FF:000064">
    <property type="entry name" value="GNAT family acetyltransferase"/>
    <property type="match status" value="1"/>
</dbReference>
<sequence length="169" mass="18390">MSIQIRDAVQADAALILGFITELAIYEKAEHEVVASLADIEHSLFAAGATARALICSIDGKPAGFAVYFFSYSTWLGRKGLYLEDLYVSPEHRGAGAGKLLLGHLACLARDSGCGRFEWSVLDWNEPAIQFYRAIGATAQDEWVRYRIAGDALVQFADEHAKLAGSLHA</sequence>
<proteinExistence type="inferred from homology"/>
<dbReference type="Gene3D" id="3.40.630.30">
    <property type="match status" value="1"/>
</dbReference>
<evidence type="ECO:0000256" key="1">
    <source>
        <dbReference type="ARBA" id="ARBA00008694"/>
    </source>
</evidence>
<dbReference type="SUPFAM" id="SSF55729">
    <property type="entry name" value="Acyl-CoA N-acyltransferases (Nat)"/>
    <property type="match status" value="1"/>
</dbReference>
<dbReference type="InterPro" id="IPR051016">
    <property type="entry name" value="Diverse_Substrate_AcTransf"/>
</dbReference>
<evidence type="ECO:0000259" key="4">
    <source>
        <dbReference type="PROSITE" id="PS51186"/>
    </source>
</evidence>
<evidence type="ECO:0000256" key="3">
    <source>
        <dbReference type="ARBA" id="ARBA00023315"/>
    </source>
</evidence>
<keyword evidence="2 5" id="KW-0808">Transferase</keyword>
<dbReference type="InterPro" id="IPR016181">
    <property type="entry name" value="Acyl_CoA_acyltransferase"/>
</dbReference>